<dbReference type="Proteomes" id="UP000677228">
    <property type="component" value="Unassembled WGS sequence"/>
</dbReference>
<dbReference type="AlphaFoldDB" id="A0A814S9E8"/>
<dbReference type="EMBL" id="CAJNOQ010006655">
    <property type="protein sequence ID" value="CAF1143099.1"/>
    <property type="molecule type" value="Genomic_DNA"/>
</dbReference>
<dbReference type="EMBL" id="CAJNOK010011128">
    <property type="protein sequence ID" value="CAF1132774.1"/>
    <property type="molecule type" value="Genomic_DNA"/>
</dbReference>
<keyword evidence="5" id="KW-1185">Reference proteome</keyword>
<comment type="caution">
    <text evidence="2">The sequence shown here is derived from an EMBL/GenBank/DDBJ whole genome shotgun (WGS) entry which is preliminary data.</text>
</comment>
<dbReference type="Proteomes" id="UP000682733">
    <property type="component" value="Unassembled WGS sequence"/>
</dbReference>
<gene>
    <name evidence="2" type="ORF">GPM918_LOCUS20790</name>
    <name evidence="1" type="ORF">OVA965_LOCUS20736</name>
    <name evidence="3" type="ORF">SRO942_LOCUS20787</name>
    <name evidence="4" type="ORF">TMI583_LOCUS21206</name>
</gene>
<evidence type="ECO:0000313" key="4">
    <source>
        <dbReference type="EMBL" id="CAF3917806.1"/>
    </source>
</evidence>
<sequence>MSLLNGKKLLETIPYNHNETRLLKFRDIVNKYEINHDFALRIRGLEGFEIVLICDDSGSMSTPVIDTTNKSSSPFHQFPSRWDELKHTVSIVVDLAATLDPDGVDIYFLNRQPMLSVKQSSELQEHFAMRPHGLTPITKILSYVLEQKRSQIYDRKLLILIATDGLPTDEQGAIDLINLEDCLKNDRGKEIDRIYITFIACTNDLNSVGYLNEWDKKIKNIDVVDDYVSERNEIWAVQGKKFPFSYGDYVVKLLMGAVDPWFDQLDEKKVKLTETKPLDNVDRRKSLLAKKNCTIS</sequence>
<dbReference type="PANTHER" id="PTHR34706:SF1">
    <property type="entry name" value="VWFA DOMAIN-CONTAINING PROTEIN"/>
    <property type="match status" value="1"/>
</dbReference>
<evidence type="ECO:0000313" key="2">
    <source>
        <dbReference type="EMBL" id="CAF1143099.1"/>
    </source>
</evidence>
<protein>
    <recommendedName>
        <fullName evidence="6">VWFA domain-containing protein</fullName>
    </recommendedName>
</protein>
<organism evidence="2 5">
    <name type="scientific">Didymodactylos carnosus</name>
    <dbReference type="NCBI Taxonomy" id="1234261"/>
    <lineage>
        <taxon>Eukaryota</taxon>
        <taxon>Metazoa</taxon>
        <taxon>Spiralia</taxon>
        <taxon>Gnathifera</taxon>
        <taxon>Rotifera</taxon>
        <taxon>Eurotatoria</taxon>
        <taxon>Bdelloidea</taxon>
        <taxon>Philodinida</taxon>
        <taxon>Philodinidae</taxon>
        <taxon>Didymodactylos</taxon>
    </lineage>
</organism>
<evidence type="ECO:0008006" key="6">
    <source>
        <dbReference type="Google" id="ProtNLM"/>
    </source>
</evidence>
<dbReference type="OrthoDB" id="2142040at2759"/>
<evidence type="ECO:0000313" key="3">
    <source>
        <dbReference type="EMBL" id="CAF3906725.1"/>
    </source>
</evidence>
<evidence type="ECO:0000313" key="5">
    <source>
        <dbReference type="Proteomes" id="UP000663829"/>
    </source>
</evidence>
<dbReference type="EMBL" id="CAJOBA010022661">
    <property type="protein sequence ID" value="CAF3917806.1"/>
    <property type="molecule type" value="Genomic_DNA"/>
</dbReference>
<dbReference type="PANTHER" id="PTHR34706">
    <property type="entry name" value="SLR1338 PROTEIN"/>
    <property type="match status" value="1"/>
</dbReference>
<dbReference type="SUPFAM" id="SSF53300">
    <property type="entry name" value="vWA-like"/>
    <property type="match status" value="1"/>
</dbReference>
<proteinExistence type="predicted"/>
<reference evidence="2" key="1">
    <citation type="submission" date="2021-02" db="EMBL/GenBank/DDBJ databases">
        <authorList>
            <person name="Nowell W R."/>
        </authorList>
    </citation>
    <scope>NUCLEOTIDE SEQUENCE</scope>
</reference>
<evidence type="ECO:0000313" key="1">
    <source>
        <dbReference type="EMBL" id="CAF1132774.1"/>
    </source>
</evidence>
<dbReference type="Proteomes" id="UP000681722">
    <property type="component" value="Unassembled WGS sequence"/>
</dbReference>
<dbReference type="EMBL" id="CAJOBC010006655">
    <property type="protein sequence ID" value="CAF3906725.1"/>
    <property type="molecule type" value="Genomic_DNA"/>
</dbReference>
<accession>A0A814S9E8</accession>
<dbReference type="Gene3D" id="3.40.50.410">
    <property type="entry name" value="von Willebrand factor, type A domain"/>
    <property type="match status" value="1"/>
</dbReference>
<dbReference type="InterPro" id="IPR036465">
    <property type="entry name" value="vWFA_dom_sf"/>
</dbReference>
<name>A0A814S9E8_9BILA</name>
<dbReference type="Proteomes" id="UP000663829">
    <property type="component" value="Unassembled WGS sequence"/>
</dbReference>